<dbReference type="EMBL" id="JAFJYC010000001">
    <property type="protein sequence ID" value="MBT9431176.1"/>
    <property type="molecule type" value="Genomic_DNA"/>
</dbReference>
<proteinExistence type="predicted"/>
<comment type="caution">
    <text evidence="1">The sequence shown here is derived from an EMBL/GenBank/DDBJ whole genome shotgun (WGS) entry which is preliminary data.</text>
</comment>
<evidence type="ECO:0000313" key="2">
    <source>
        <dbReference type="Proteomes" id="UP000811282"/>
    </source>
</evidence>
<sequence>MSVVPLDSVMYDPLAWIHTARFALPTSLDGIAQRSILNGMLISLYGLSLERPALPAKSFATAVGRGMASATADRAADGLSAPSGVARQRRIRHQLT</sequence>
<reference evidence="1 2" key="1">
    <citation type="journal article" date="2021" name="Genome Biol. Evol.">
        <title>The evolution of interdependence in a four-way mealybug symbiosis.</title>
        <authorList>
            <person name="Garber A.I."/>
            <person name="Kupper M."/>
            <person name="Laetsch D.R."/>
            <person name="Weldon S.R."/>
            <person name="Ladinsky M.S."/>
            <person name="Bjorkman P.J."/>
            <person name="McCutcheon J.P."/>
        </authorList>
    </citation>
    <scope>NUCLEOTIDE SEQUENCE [LARGE SCALE GENOMIC DNA]</scope>
    <source>
        <strain evidence="1">SOD</strain>
    </source>
</reference>
<dbReference type="Proteomes" id="UP000811282">
    <property type="component" value="Unassembled WGS sequence"/>
</dbReference>
<protein>
    <submittedName>
        <fullName evidence="1">Uncharacterized protein</fullName>
    </submittedName>
</protein>
<name>A0ABS5Y845_9GAMM</name>
<keyword evidence="2" id="KW-1185">Reference proteome</keyword>
<gene>
    <name evidence="1" type="ORF">JZM24_01585</name>
</gene>
<organism evidence="1 2">
    <name type="scientific">Candidatus Sodalis endolongispinus</name>
    <dbReference type="NCBI Taxonomy" id="2812662"/>
    <lineage>
        <taxon>Bacteria</taxon>
        <taxon>Pseudomonadati</taxon>
        <taxon>Pseudomonadota</taxon>
        <taxon>Gammaproteobacteria</taxon>
        <taxon>Enterobacterales</taxon>
        <taxon>Bruguierivoracaceae</taxon>
        <taxon>Sodalis</taxon>
    </lineage>
</organism>
<evidence type="ECO:0000313" key="1">
    <source>
        <dbReference type="EMBL" id="MBT9431176.1"/>
    </source>
</evidence>
<accession>A0ABS5Y845</accession>